<name>A0ABW2MV76_9FLAO</name>
<keyword evidence="1" id="KW-0732">Signal</keyword>
<dbReference type="InterPro" id="IPR013766">
    <property type="entry name" value="Thioredoxin_domain"/>
</dbReference>
<proteinExistence type="predicted"/>
<sequence>MLKKIFFLLFLIPLLTSAQHTITGTFSPAEEYTYVILYRVEPTKNYYTTDSKKDEKDNFNFELDSTNGPGVYKVVYGIPQDEKNFYLVYNGKEDIAFTFSEKEGLTFTASEENKLLASFEAQMYRIQKEIIEAYQSNPIDKAQIVALFKEQELLQNEFENQPNLGIAVHFIKANRLYTPSKYEDFKTYVKNRKDTYFDHVNYADDVLQRSSFLDDNAKGYIYGFVNPAAPEESYVSNIDDVSKAVEAADISYQKTIWHSIWADLIEKELFEASKYLANTYLIPAAKKDKDTQMVNNVFKFQNLTLGSEAPNFSWTEEINGTEETRWLHNLEPAENYLLIFWSSGCSHCLAEIPKIHTSFASVPERKLKIVAIGMEDEPRGWENMTDELPRFTHVYGAGKWDNDIAKTYDITSTPTYFVLDSNKRIISKPETLEELMRGFTLDK</sequence>
<organism evidence="3 4">
    <name type="scientific">Jejudonia soesokkakensis</name>
    <dbReference type="NCBI Taxonomy" id="1323432"/>
    <lineage>
        <taxon>Bacteria</taxon>
        <taxon>Pseudomonadati</taxon>
        <taxon>Bacteroidota</taxon>
        <taxon>Flavobacteriia</taxon>
        <taxon>Flavobacteriales</taxon>
        <taxon>Flavobacteriaceae</taxon>
        <taxon>Jejudonia</taxon>
    </lineage>
</organism>
<evidence type="ECO:0000256" key="1">
    <source>
        <dbReference type="SAM" id="SignalP"/>
    </source>
</evidence>
<dbReference type="RefSeq" id="WP_380217630.1">
    <property type="nucleotide sequence ID" value="NZ_JBHTBN010000004.1"/>
</dbReference>
<evidence type="ECO:0000313" key="3">
    <source>
        <dbReference type="EMBL" id="MFC7357773.1"/>
    </source>
</evidence>
<dbReference type="Gene3D" id="3.40.30.10">
    <property type="entry name" value="Glutaredoxin"/>
    <property type="match status" value="1"/>
</dbReference>
<protein>
    <submittedName>
        <fullName evidence="3">TlpA family protein disulfide reductase</fullName>
    </submittedName>
</protein>
<dbReference type="InterPro" id="IPR036249">
    <property type="entry name" value="Thioredoxin-like_sf"/>
</dbReference>
<feature type="chain" id="PRO_5046872407" evidence="1">
    <location>
        <begin position="19"/>
        <end position="443"/>
    </location>
</feature>
<keyword evidence="4" id="KW-1185">Reference proteome</keyword>
<comment type="caution">
    <text evidence="3">The sequence shown here is derived from an EMBL/GenBank/DDBJ whole genome shotgun (WGS) entry which is preliminary data.</text>
</comment>
<reference evidence="4" key="1">
    <citation type="journal article" date="2019" name="Int. J. Syst. Evol. Microbiol.">
        <title>The Global Catalogue of Microorganisms (GCM) 10K type strain sequencing project: providing services to taxonomists for standard genome sequencing and annotation.</title>
        <authorList>
            <consortium name="The Broad Institute Genomics Platform"/>
            <consortium name="The Broad Institute Genome Sequencing Center for Infectious Disease"/>
            <person name="Wu L."/>
            <person name="Ma J."/>
        </authorList>
    </citation>
    <scope>NUCLEOTIDE SEQUENCE [LARGE SCALE GENOMIC DNA]</scope>
    <source>
        <strain evidence="4">CGMCC 1.16306</strain>
    </source>
</reference>
<dbReference type="InterPro" id="IPR012336">
    <property type="entry name" value="Thioredoxin-like_fold"/>
</dbReference>
<dbReference type="PANTHER" id="PTHR42852:SF17">
    <property type="entry name" value="THIOREDOXIN-LIKE PROTEIN HI_1115"/>
    <property type="match status" value="1"/>
</dbReference>
<dbReference type="EMBL" id="JBHTBN010000004">
    <property type="protein sequence ID" value="MFC7357773.1"/>
    <property type="molecule type" value="Genomic_DNA"/>
</dbReference>
<feature type="domain" description="Thioredoxin" evidence="2">
    <location>
        <begin position="303"/>
        <end position="443"/>
    </location>
</feature>
<dbReference type="Proteomes" id="UP001596415">
    <property type="component" value="Unassembled WGS sequence"/>
</dbReference>
<evidence type="ECO:0000313" key="4">
    <source>
        <dbReference type="Proteomes" id="UP001596415"/>
    </source>
</evidence>
<dbReference type="PANTHER" id="PTHR42852">
    <property type="entry name" value="THIOL:DISULFIDE INTERCHANGE PROTEIN DSBE"/>
    <property type="match status" value="1"/>
</dbReference>
<gene>
    <name evidence="3" type="ORF">ACFQO1_08745</name>
</gene>
<accession>A0ABW2MV76</accession>
<dbReference type="PROSITE" id="PS51352">
    <property type="entry name" value="THIOREDOXIN_2"/>
    <property type="match status" value="1"/>
</dbReference>
<dbReference type="Pfam" id="PF13905">
    <property type="entry name" value="Thioredoxin_8"/>
    <property type="match status" value="1"/>
</dbReference>
<feature type="signal peptide" evidence="1">
    <location>
        <begin position="1"/>
        <end position="18"/>
    </location>
</feature>
<dbReference type="InterPro" id="IPR050553">
    <property type="entry name" value="Thioredoxin_ResA/DsbE_sf"/>
</dbReference>
<evidence type="ECO:0000259" key="2">
    <source>
        <dbReference type="PROSITE" id="PS51352"/>
    </source>
</evidence>
<dbReference type="SUPFAM" id="SSF52833">
    <property type="entry name" value="Thioredoxin-like"/>
    <property type="match status" value="1"/>
</dbReference>